<feature type="transmembrane region" description="Helical" evidence="6">
    <location>
        <begin position="6"/>
        <end position="35"/>
    </location>
</feature>
<dbReference type="AlphaFoldDB" id="A0A7G1Q876"/>
<feature type="transmembrane region" description="Helical" evidence="6">
    <location>
        <begin position="150"/>
        <end position="183"/>
    </location>
</feature>
<dbReference type="InterPro" id="IPR002781">
    <property type="entry name" value="TM_pro_TauE-like"/>
</dbReference>
<comment type="similarity">
    <text evidence="2 6">Belongs to the 4-toluene sulfonate uptake permease (TSUP) (TC 2.A.102) family.</text>
</comment>
<organism evidence="7 8">
    <name type="scientific">Candidatus Nitrosacidococcus tergens</name>
    <dbReference type="NCBI Taxonomy" id="553981"/>
    <lineage>
        <taxon>Bacteria</taxon>
        <taxon>Pseudomonadati</taxon>
        <taxon>Pseudomonadota</taxon>
        <taxon>Gammaproteobacteria</taxon>
        <taxon>Chromatiales</taxon>
        <taxon>Chromatiaceae</taxon>
        <taxon>Candidatus Nitrosacidococcus</taxon>
    </lineage>
</organism>
<dbReference type="EMBL" id="LR778175">
    <property type="protein sequence ID" value="CAB1274863.1"/>
    <property type="molecule type" value="Genomic_DNA"/>
</dbReference>
<evidence type="ECO:0000256" key="2">
    <source>
        <dbReference type="ARBA" id="ARBA00009142"/>
    </source>
</evidence>
<feature type="transmembrane region" description="Helical" evidence="6">
    <location>
        <begin position="68"/>
        <end position="90"/>
    </location>
</feature>
<keyword evidence="4 6" id="KW-1133">Transmembrane helix</keyword>
<dbReference type="PANTHER" id="PTHR43701:SF2">
    <property type="entry name" value="MEMBRANE TRANSPORTER PROTEIN YJNA-RELATED"/>
    <property type="match status" value="1"/>
</dbReference>
<evidence type="ECO:0000256" key="4">
    <source>
        <dbReference type="ARBA" id="ARBA00022989"/>
    </source>
</evidence>
<comment type="subcellular location">
    <subcellularLocation>
        <location evidence="6">Cell membrane</location>
        <topology evidence="6">Multi-pass membrane protein</topology>
    </subcellularLocation>
    <subcellularLocation>
        <location evidence="1">Membrane</location>
        <topology evidence="1">Multi-pass membrane protein</topology>
    </subcellularLocation>
</comment>
<dbReference type="Proteomes" id="UP000516072">
    <property type="component" value="Chromosome"/>
</dbReference>
<evidence type="ECO:0000256" key="5">
    <source>
        <dbReference type="ARBA" id="ARBA00023136"/>
    </source>
</evidence>
<keyword evidence="8" id="KW-1185">Reference proteome</keyword>
<gene>
    <name evidence="7" type="ORF">NSCAC_0381</name>
</gene>
<keyword evidence="5 6" id="KW-0472">Membrane</keyword>
<evidence type="ECO:0000256" key="6">
    <source>
        <dbReference type="RuleBase" id="RU363041"/>
    </source>
</evidence>
<dbReference type="KEGG" id="ntg:NSCAC_0381"/>
<dbReference type="PANTHER" id="PTHR43701">
    <property type="entry name" value="MEMBRANE TRANSPORTER PROTEIN MJ0441-RELATED"/>
    <property type="match status" value="1"/>
</dbReference>
<feature type="transmembrane region" description="Helical" evidence="6">
    <location>
        <begin position="195"/>
        <end position="214"/>
    </location>
</feature>
<protein>
    <recommendedName>
        <fullName evidence="6">Probable membrane transporter protein</fullName>
    </recommendedName>
</protein>
<keyword evidence="3 6" id="KW-0812">Transmembrane</keyword>
<feature type="transmembrane region" description="Helical" evidence="6">
    <location>
        <begin position="248"/>
        <end position="265"/>
    </location>
</feature>
<dbReference type="InterPro" id="IPR051598">
    <property type="entry name" value="TSUP/Inactive_protease-like"/>
</dbReference>
<proteinExistence type="inferred from homology"/>
<evidence type="ECO:0000313" key="8">
    <source>
        <dbReference type="Proteomes" id="UP000516072"/>
    </source>
</evidence>
<feature type="transmembrane region" description="Helical" evidence="6">
    <location>
        <begin position="102"/>
        <end position="121"/>
    </location>
</feature>
<accession>A0A7G1Q876</accession>
<sequence length="266" mass="28735">MELGYIISGLVVGFMVGLTGVGGGSLMTPILIFGFGLSPIRAVGTDLLFAALTKIGGVWSHWHHHTIQWHVVGFLALGSIPSTIITLQVLKNFQHHDQQLTNLINLILGFALILTALALPLKDWLKKAIKANHTSKLVQVVHRLQQNKNFIVITTITIGWILGFIVTMSSIGAGALGSVALLYLYPNLYMNQLAATDIAHAVPLTIIAGIGHWHLGTVDVHVLGNLLLGSLPGVYLGSRFSINLPDRVIQITLSTLLMLIGIKFIL</sequence>
<evidence type="ECO:0000256" key="1">
    <source>
        <dbReference type="ARBA" id="ARBA00004141"/>
    </source>
</evidence>
<evidence type="ECO:0000256" key="3">
    <source>
        <dbReference type="ARBA" id="ARBA00022692"/>
    </source>
</evidence>
<name>A0A7G1Q876_9GAMM</name>
<dbReference type="Pfam" id="PF01925">
    <property type="entry name" value="TauE"/>
    <property type="match status" value="1"/>
</dbReference>
<feature type="transmembrane region" description="Helical" evidence="6">
    <location>
        <begin position="42"/>
        <end position="62"/>
    </location>
</feature>
<evidence type="ECO:0000313" key="7">
    <source>
        <dbReference type="EMBL" id="CAB1274863.1"/>
    </source>
</evidence>
<reference evidence="7 8" key="1">
    <citation type="submission" date="2020-03" db="EMBL/GenBank/DDBJ databases">
        <authorList>
            <person name="Picone N."/>
        </authorList>
    </citation>
    <scope>NUCLEOTIDE SEQUENCE [LARGE SCALE GENOMIC DNA]</scope>
    <source>
        <strain evidence="7">NSCAC1</strain>
    </source>
</reference>
<dbReference type="GO" id="GO:0005886">
    <property type="term" value="C:plasma membrane"/>
    <property type="evidence" value="ECO:0007669"/>
    <property type="project" value="UniProtKB-SubCell"/>
</dbReference>
<keyword evidence="6" id="KW-1003">Cell membrane</keyword>